<evidence type="ECO:0000313" key="3">
    <source>
        <dbReference type="Proteomes" id="UP000017746"/>
    </source>
</evidence>
<feature type="domain" description="Microbial-type PARG catalytic" evidence="1">
    <location>
        <begin position="5"/>
        <end position="143"/>
    </location>
</feature>
<accession>U5WBY0</accession>
<dbReference type="KEGG" id="afs:AFR_42245"/>
<dbReference type="InterPro" id="IPR012664">
    <property type="entry name" value="CHP02452"/>
</dbReference>
<dbReference type="NCBIfam" id="TIGR02452">
    <property type="entry name" value="TIGR02452 family protein"/>
    <property type="match status" value="1"/>
</dbReference>
<sequence>MRAIAKDTVEIAERGSYIDPGGHQVRIDAGPAIAGTRLYLPEDPLPEGRSAGSNRIEVTGESTLIAARRLGGDVAALVFASARNPGGGFLNGAQAQEESLARASALYPCLRAAGDFYAHHRAQTELTYTDRVIYSPAVPVFRDDKGTLLTEAYPVTFLTSAAPNLGAIRRSQPHLAADVPAILHRRAVRVLAVAAAHGHRRIVLGAWGCGVFANDPATVAEAFRLALEQQPMDEVVFAVLGPNRDAFTRVF</sequence>
<organism evidence="2 3">
    <name type="scientific">Actinoplanes friuliensis DSM 7358</name>
    <dbReference type="NCBI Taxonomy" id="1246995"/>
    <lineage>
        <taxon>Bacteria</taxon>
        <taxon>Bacillati</taxon>
        <taxon>Actinomycetota</taxon>
        <taxon>Actinomycetes</taxon>
        <taxon>Micromonosporales</taxon>
        <taxon>Micromonosporaceae</taxon>
        <taxon>Actinoplanes</taxon>
    </lineage>
</organism>
<gene>
    <name evidence="2" type="ORF">AFR_42245</name>
</gene>
<dbReference type="SUPFAM" id="SSF52949">
    <property type="entry name" value="Macro domain-like"/>
    <property type="match status" value="1"/>
</dbReference>
<dbReference type="STRING" id="1246995.AFR_42245"/>
<reference evidence="2 3" key="1">
    <citation type="journal article" date="2014" name="J. Biotechnol.">
        <title>Complete genome sequence of the actinobacterium Actinoplanes friuliensis HAG 010964, producer of the lipopeptide antibiotic friulimycin.</title>
        <authorList>
            <person name="Ruckert C."/>
            <person name="Szczepanowski R."/>
            <person name="Albersmeier A."/>
            <person name="Goesmann A."/>
            <person name="Fischer N."/>
            <person name="Steinkamper A."/>
            <person name="Puhler A."/>
            <person name="Biener R."/>
            <person name="Schwartz D."/>
            <person name="Kalinowski J."/>
        </authorList>
    </citation>
    <scope>NUCLEOTIDE SEQUENCE [LARGE SCALE GENOMIC DNA]</scope>
    <source>
        <strain evidence="2 3">DSM 7358</strain>
    </source>
</reference>
<dbReference type="PANTHER" id="PTHR35596:SF1">
    <property type="entry name" value="MICROBIAL-TYPE PARG CATALYTIC DOMAIN-CONTAINING PROTEIN"/>
    <property type="match status" value="1"/>
</dbReference>
<dbReference type="EMBL" id="CP006272">
    <property type="protein sequence ID" value="AGZ46703.1"/>
    <property type="molecule type" value="Genomic_DNA"/>
</dbReference>
<dbReference type="Gene3D" id="3.40.220.10">
    <property type="entry name" value="Leucine Aminopeptidase, subunit E, domain 1"/>
    <property type="match status" value="1"/>
</dbReference>
<protein>
    <recommendedName>
        <fullName evidence="1">Microbial-type PARG catalytic domain-containing protein</fullName>
    </recommendedName>
</protein>
<dbReference type="Proteomes" id="UP000017746">
    <property type="component" value="Chromosome"/>
</dbReference>
<proteinExistence type="predicted"/>
<dbReference type="AlphaFoldDB" id="U5WBY0"/>
<dbReference type="InterPro" id="IPR019261">
    <property type="entry name" value="PARG_cat_microbial"/>
</dbReference>
<dbReference type="PATRIC" id="fig|1246995.3.peg.8552"/>
<dbReference type="Pfam" id="PF10021">
    <property type="entry name" value="PARG_cat_microb"/>
    <property type="match status" value="1"/>
</dbReference>
<dbReference type="PIRSF" id="PIRSF014899">
    <property type="entry name" value="UCP014899"/>
    <property type="match status" value="1"/>
</dbReference>
<dbReference type="PANTHER" id="PTHR35596">
    <property type="entry name" value="DUF2263 DOMAIN-CONTAINING PROTEIN"/>
    <property type="match status" value="1"/>
</dbReference>
<keyword evidence="3" id="KW-1185">Reference proteome</keyword>
<dbReference type="InterPro" id="IPR043472">
    <property type="entry name" value="Macro_dom-like"/>
</dbReference>
<evidence type="ECO:0000259" key="1">
    <source>
        <dbReference type="Pfam" id="PF10021"/>
    </source>
</evidence>
<dbReference type="HOGENOM" id="CLU_024412_4_1_11"/>
<dbReference type="eggNOG" id="COG4295">
    <property type="taxonomic scope" value="Bacteria"/>
</dbReference>
<evidence type="ECO:0000313" key="2">
    <source>
        <dbReference type="EMBL" id="AGZ46703.1"/>
    </source>
</evidence>
<name>U5WBY0_9ACTN</name>